<feature type="compositionally biased region" description="Polar residues" evidence="1">
    <location>
        <begin position="19"/>
        <end position="41"/>
    </location>
</feature>
<feature type="region of interest" description="Disordered" evidence="1">
    <location>
        <begin position="1"/>
        <end position="115"/>
    </location>
</feature>
<evidence type="ECO:0000313" key="2">
    <source>
        <dbReference type="EMBL" id="KAJ8889490.1"/>
    </source>
</evidence>
<comment type="caution">
    <text evidence="2">The sequence shown here is derived from an EMBL/GenBank/DDBJ whole genome shotgun (WGS) entry which is preliminary data.</text>
</comment>
<dbReference type="Proteomes" id="UP001159363">
    <property type="component" value="Chromosome 3"/>
</dbReference>
<reference evidence="2 3" key="1">
    <citation type="submission" date="2023-02" db="EMBL/GenBank/DDBJ databases">
        <title>LHISI_Scaffold_Assembly.</title>
        <authorList>
            <person name="Stuart O.P."/>
            <person name="Cleave R."/>
            <person name="Magrath M.J.L."/>
            <person name="Mikheyev A.S."/>
        </authorList>
    </citation>
    <scope>NUCLEOTIDE SEQUENCE [LARGE SCALE GENOMIC DNA]</scope>
    <source>
        <strain evidence="2">Daus_M_001</strain>
        <tissue evidence="2">Leg muscle</tissue>
    </source>
</reference>
<sequence length="115" mass="13039">MLKRSSSDSNEENRIPDSSRASEQSNSTFTSRSLKGPQSLTPEDVWPNKRGKRKKDTTQILTDSPNMKAPKDDRGSSKKKKANIEENRRQKGMKGSFKAKESMKKILFPPKKKAK</sequence>
<gene>
    <name evidence="2" type="ORF">PR048_008989</name>
</gene>
<dbReference type="EMBL" id="JARBHB010000003">
    <property type="protein sequence ID" value="KAJ8889490.1"/>
    <property type="molecule type" value="Genomic_DNA"/>
</dbReference>
<evidence type="ECO:0000256" key="1">
    <source>
        <dbReference type="SAM" id="MobiDB-lite"/>
    </source>
</evidence>
<protein>
    <submittedName>
        <fullName evidence="2">Uncharacterized protein</fullName>
    </submittedName>
</protein>
<accession>A0ABQ9HYM5</accession>
<evidence type="ECO:0000313" key="3">
    <source>
        <dbReference type="Proteomes" id="UP001159363"/>
    </source>
</evidence>
<keyword evidence="3" id="KW-1185">Reference proteome</keyword>
<feature type="compositionally biased region" description="Basic and acidic residues" evidence="1">
    <location>
        <begin position="69"/>
        <end position="89"/>
    </location>
</feature>
<proteinExistence type="predicted"/>
<organism evidence="2 3">
    <name type="scientific">Dryococelus australis</name>
    <dbReference type="NCBI Taxonomy" id="614101"/>
    <lineage>
        <taxon>Eukaryota</taxon>
        <taxon>Metazoa</taxon>
        <taxon>Ecdysozoa</taxon>
        <taxon>Arthropoda</taxon>
        <taxon>Hexapoda</taxon>
        <taxon>Insecta</taxon>
        <taxon>Pterygota</taxon>
        <taxon>Neoptera</taxon>
        <taxon>Polyneoptera</taxon>
        <taxon>Phasmatodea</taxon>
        <taxon>Verophasmatodea</taxon>
        <taxon>Anareolatae</taxon>
        <taxon>Phasmatidae</taxon>
        <taxon>Eurycanthinae</taxon>
        <taxon>Dryococelus</taxon>
    </lineage>
</organism>
<name>A0ABQ9HYM5_9NEOP</name>